<gene>
    <name evidence="2" type="ORF">GGQ63_001601</name>
</gene>
<dbReference type="AlphaFoldDB" id="A0A7W9FK96"/>
<protein>
    <submittedName>
        <fullName evidence="2">Lysophospholipase</fullName>
        <ecNumber evidence="2">3.1.1.5</ecNumber>
    </submittedName>
</protein>
<reference evidence="2 3" key="1">
    <citation type="submission" date="2020-08" db="EMBL/GenBank/DDBJ databases">
        <title>Genomic Encyclopedia of Type Strains, Phase IV (KMG-IV): sequencing the most valuable type-strain genomes for metagenomic binning, comparative biology and taxonomic classification.</title>
        <authorList>
            <person name="Goeker M."/>
        </authorList>
    </citation>
    <scope>NUCLEOTIDE SEQUENCE [LARGE SCALE GENOMIC DNA]</scope>
    <source>
        <strain evidence="2 3">DSM 16268</strain>
    </source>
</reference>
<dbReference type="InterPro" id="IPR029058">
    <property type="entry name" value="AB_hydrolase_fold"/>
</dbReference>
<dbReference type="GO" id="GO:0004622">
    <property type="term" value="F:phosphatidylcholine lysophospholipase activity"/>
    <property type="evidence" value="ECO:0007669"/>
    <property type="project" value="UniProtKB-EC"/>
</dbReference>
<name>A0A7W9FK96_9HYPH</name>
<dbReference type="InterPro" id="IPR051044">
    <property type="entry name" value="MAG_DAG_Lipase"/>
</dbReference>
<dbReference type="EC" id="3.1.1.5" evidence="2"/>
<keyword evidence="3" id="KW-1185">Reference proteome</keyword>
<dbReference type="InterPro" id="IPR022742">
    <property type="entry name" value="Hydrolase_4"/>
</dbReference>
<dbReference type="Proteomes" id="UP000523821">
    <property type="component" value="Unassembled WGS sequence"/>
</dbReference>
<feature type="domain" description="Serine aminopeptidase S33" evidence="1">
    <location>
        <begin position="39"/>
        <end position="295"/>
    </location>
</feature>
<evidence type="ECO:0000313" key="3">
    <source>
        <dbReference type="Proteomes" id="UP000523821"/>
    </source>
</evidence>
<dbReference type="PANTHER" id="PTHR11614">
    <property type="entry name" value="PHOSPHOLIPASE-RELATED"/>
    <property type="match status" value="1"/>
</dbReference>
<sequence length="326" mass="34609">MELVSFPGNPAPPGGVASTVVTADGIRLRAAVWRPPGARRGTVCLLQGRAEAIEKYYEVIGELLGRGFAVATLDWRGQGGSERRLPDPAKGHVDDFAEYDRDLEAFMRQAALPDCPPPFYALAHSTGGLVALRAATRTRLVFDRLVTTGPLLGLGAVYPSTALVRRLATLGVLFGLGDRGLGALRPGRRAAPGFEGNPLTGDRARYDRTLALMQAAPQLFVGAPTVGWLQAATAAMRAAERPDFAAALKVPVLVVAAGEDRIVSNRAIERFGRTLRIGRAVILPGAQHEILMERDRIRALFWAAFDAFVPGEAGAGQPARASSAAS</sequence>
<dbReference type="SUPFAM" id="SSF53474">
    <property type="entry name" value="alpha/beta-Hydrolases"/>
    <property type="match status" value="1"/>
</dbReference>
<comment type="caution">
    <text evidence="2">The sequence shown here is derived from an EMBL/GenBank/DDBJ whole genome shotgun (WGS) entry which is preliminary data.</text>
</comment>
<organism evidence="2 3">
    <name type="scientific">Prosthecomicrobium pneumaticum</name>
    <dbReference type="NCBI Taxonomy" id="81895"/>
    <lineage>
        <taxon>Bacteria</taxon>
        <taxon>Pseudomonadati</taxon>
        <taxon>Pseudomonadota</taxon>
        <taxon>Alphaproteobacteria</taxon>
        <taxon>Hyphomicrobiales</taxon>
        <taxon>Kaistiaceae</taxon>
        <taxon>Prosthecomicrobium</taxon>
    </lineage>
</organism>
<evidence type="ECO:0000313" key="2">
    <source>
        <dbReference type="EMBL" id="MBB5752547.1"/>
    </source>
</evidence>
<dbReference type="EMBL" id="JACHOO010000003">
    <property type="protein sequence ID" value="MBB5752547.1"/>
    <property type="molecule type" value="Genomic_DNA"/>
</dbReference>
<dbReference type="Gene3D" id="3.40.50.1820">
    <property type="entry name" value="alpha/beta hydrolase"/>
    <property type="match status" value="1"/>
</dbReference>
<keyword evidence="2" id="KW-0378">Hydrolase</keyword>
<proteinExistence type="predicted"/>
<dbReference type="Pfam" id="PF12146">
    <property type="entry name" value="Hydrolase_4"/>
    <property type="match status" value="1"/>
</dbReference>
<dbReference type="RefSeq" id="WP_183854442.1">
    <property type="nucleotide sequence ID" value="NZ_JACHOO010000003.1"/>
</dbReference>
<evidence type="ECO:0000259" key="1">
    <source>
        <dbReference type="Pfam" id="PF12146"/>
    </source>
</evidence>
<accession>A0A7W9FK96</accession>